<organism evidence="1">
    <name type="scientific">Bionectria ochroleuca</name>
    <name type="common">Gliocladium roseum</name>
    <dbReference type="NCBI Taxonomy" id="29856"/>
    <lineage>
        <taxon>Eukaryota</taxon>
        <taxon>Fungi</taxon>
        <taxon>Dikarya</taxon>
        <taxon>Ascomycota</taxon>
        <taxon>Pezizomycotina</taxon>
        <taxon>Sordariomycetes</taxon>
        <taxon>Hypocreomycetidae</taxon>
        <taxon>Hypocreales</taxon>
        <taxon>Bionectriaceae</taxon>
        <taxon>Clonostachys</taxon>
    </lineage>
</organism>
<protein>
    <submittedName>
        <fullName evidence="1">Uncharacterized protein</fullName>
    </submittedName>
</protein>
<reference evidence="1" key="1">
    <citation type="submission" date="2015-01" db="EMBL/GenBank/DDBJ databases">
        <authorList>
            <person name="Durling Mikael"/>
        </authorList>
    </citation>
    <scope>NUCLEOTIDE SEQUENCE</scope>
</reference>
<name>A0A0B7KE74_BIOOC</name>
<accession>A0A0B7KE74</accession>
<gene>
    <name evidence="1" type="ORF">BN869_000011452_1</name>
</gene>
<dbReference type="EMBL" id="CDPU01000051">
    <property type="protein sequence ID" value="CEO55394.1"/>
    <property type="molecule type" value="Genomic_DNA"/>
</dbReference>
<dbReference type="AlphaFoldDB" id="A0A0B7KE74"/>
<evidence type="ECO:0000313" key="1">
    <source>
        <dbReference type="EMBL" id="CEO55394.1"/>
    </source>
</evidence>
<proteinExistence type="predicted"/>
<sequence>MYVTPPAHFHTLRDVVTPLSEIPIGKGLRVYMNMVRNRQKHPVALSLERKTAGFGDECACSLKF</sequence>